<dbReference type="InterPro" id="IPR010920">
    <property type="entry name" value="LSM_dom_sf"/>
</dbReference>
<comment type="caution">
    <text evidence="4">The sequence shown here is derived from an EMBL/GenBank/DDBJ whole genome shotgun (WGS) entry which is preliminary data.</text>
</comment>
<name>A0AA46AGX1_9BACL</name>
<dbReference type="EMBL" id="FXTU01000008">
    <property type="protein sequence ID" value="SMP31536.1"/>
    <property type="molecule type" value="Genomic_DNA"/>
</dbReference>
<dbReference type="AlphaFoldDB" id="A0AA46AGX1"/>
<dbReference type="CDD" id="cd01716">
    <property type="entry name" value="Hfq"/>
    <property type="match status" value="1"/>
</dbReference>
<gene>
    <name evidence="4" type="ORF">SAMN06265361_10828</name>
</gene>
<dbReference type="InterPro" id="IPR005001">
    <property type="entry name" value="Hfq"/>
</dbReference>
<sequence length="78" mass="9107">MTEKWGESMNNVQDLFLQEVMDKQLPVTLFLVNGFQYQGRIRKFDKFTVSIEVDGSEFLIFKKMVSTVQTAAPLQLDW</sequence>
<dbReference type="NCBIfam" id="TIGR02383">
    <property type="entry name" value="Hfq"/>
    <property type="match status" value="1"/>
</dbReference>
<dbReference type="PANTHER" id="PTHR34772:SF1">
    <property type="entry name" value="RNA-BINDING PROTEIN HFQ"/>
    <property type="match status" value="1"/>
</dbReference>
<proteinExistence type="predicted"/>
<dbReference type="Gene3D" id="2.30.30.100">
    <property type="match status" value="1"/>
</dbReference>
<dbReference type="PROSITE" id="PS52002">
    <property type="entry name" value="SM"/>
    <property type="match status" value="1"/>
</dbReference>
<keyword evidence="5" id="KW-1185">Reference proteome</keyword>
<dbReference type="PANTHER" id="PTHR34772">
    <property type="entry name" value="RNA-BINDING PROTEIN HFQ"/>
    <property type="match status" value="1"/>
</dbReference>
<reference evidence="4" key="1">
    <citation type="submission" date="2017-05" db="EMBL/GenBank/DDBJ databases">
        <authorList>
            <person name="Varghese N."/>
            <person name="Submissions S."/>
        </authorList>
    </citation>
    <scope>NUCLEOTIDE SEQUENCE</scope>
    <source>
        <strain evidence="4">DSM 45262</strain>
    </source>
</reference>
<dbReference type="InterPro" id="IPR047575">
    <property type="entry name" value="Sm"/>
</dbReference>
<dbReference type="RefSeq" id="WP_022737527.1">
    <property type="nucleotide sequence ID" value="NZ_FXTU01000008.1"/>
</dbReference>
<evidence type="ECO:0000313" key="4">
    <source>
        <dbReference type="EMBL" id="SMP31536.1"/>
    </source>
</evidence>
<organism evidence="4 5">
    <name type="scientific">Laceyella tengchongensis</name>
    <dbReference type="NCBI Taxonomy" id="574699"/>
    <lineage>
        <taxon>Bacteria</taxon>
        <taxon>Bacillati</taxon>
        <taxon>Bacillota</taxon>
        <taxon>Bacilli</taxon>
        <taxon>Bacillales</taxon>
        <taxon>Thermoactinomycetaceae</taxon>
        <taxon>Laceyella</taxon>
    </lineage>
</organism>
<dbReference type="GO" id="GO:0045974">
    <property type="term" value="P:regulation of translation, ncRNA-mediated"/>
    <property type="evidence" value="ECO:0007669"/>
    <property type="project" value="TreeGrafter"/>
</dbReference>
<dbReference type="GO" id="GO:0043487">
    <property type="term" value="P:regulation of RNA stability"/>
    <property type="evidence" value="ECO:0007669"/>
    <property type="project" value="TreeGrafter"/>
</dbReference>
<dbReference type="GO" id="GO:0005829">
    <property type="term" value="C:cytosol"/>
    <property type="evidence" value="ECO:0007669"/>
    <property type="project" value="TreeGrafter"/>
</dbReference>
<keyword evidence="1" id="KW-0694">RNA-binding</keyword>
<accession>A0AA46AGX1</accession>
<evidence type="ECO:0000256" key="2">
    <source>
        <dbReference type="ARBA" id="ARBA00023016"/>
    </source>
</evidence>
<dbReference type="Proteomes" id="UP001157946">
    <property type="component" value="Unassembled WGS sequence"/>
</dbReference>
<dbReference type="SUPFAM" id="SSF50182">
    <property type="entry name" value="Sm-like ribonucleoproteins"/>
    <property type="match status" value="1"/>
</dbReference>
<keyword evidence="2" id="KW-0346">Stress response</keyword>
<evidence type="ECO:0000313" key="5">
    <source>
        <dbReference type="Proteomes" id="UP001157946"/>
    </source>
</evidence>
<evidence type="ECO:0000259" key="3">
    <source>
        <dbReference type="PROSITE" id="PS52002"/>
    </source>
</evidence>
<dbReference type="Pfam" id="PF17209">
    <property type="entry name" value="Hfq"/>
    <property type="match status" value="1"/>
</dbReference>
<dbReference type="GO" id="GO:0006355">
    <property type="term" value="P:regulation of DNA-templated transcription"/>
    <property type="evidence" value="ECO:0007669"/>
    <property type="project" value="InterPro"/>
</dbReference>
<feature type="domain" description="Sm" evidence="3">
    <location>
        <begin position="14"/>
        <end position="74"/>
    </location>
</feature>
<evidence type="ECO:0000256" key="1">
    <source>
        <dbReference type="ARBA" id="ARBA00022884"/>
    </source>
</evidence>
<protein>
    <submittedName>
        <fullName evidence="4">Host factor-I protein</fullName>
    </submittedName>
</protein>
<dbReference type="GO" id="GO:0003723">
    <property type="term" value="F:RNA binding"/>
    <property type="evidence" value="ECO:0007669"/>
    <property type="project" value="UniProtKB-KW"/>
</dbReference>